<dbReference type="EnsemblMetazoa" id="HelroT188605">
    <property type="protein sequence ID" value="HelroP188605"/>
    <property type="gene ID" value="HelroG188605"/>
</dbReference>
<keyword evidence="2" id="KW-0547">Nucleotide-binding</keyword>
<dbReference type="AlphaFoldDB" id="T1FQ62"/>
<dbReference type="GO" id="GO:0032486">
    <property type="term" value="P:Rap protein signal transduction"/>
    <property type="evidence" value="ECO:0000318"/>
    <property type="project" value="GO_Central"/>
</dbReference>
<dbReference type="InParanoid" id="T1FQ62"/>
<dbReference type="STRING" id="6412.T1FQ62"/>
<dbReference type="GO" id="GO:0015031">
    <property type="term" value="P:protein transport"/>
    <property type="evidence" value="ECO:0007669"/>
    <property type="project" value="UniProtKB-KW"/>
</dbReference>
<evidence type="ECO:0000313" key="7">
    <source>
        <dbReference type="EnsemblMetazoa" id="HelroP188605"/>
    </source>
</evidence>
<keyword evidence="3" id="KW-0653">Protein transport</keyword>
<feature type="compositionally biased region" description="Basic and acidic residues" evidence="5">
    <location>
        <begin position="20"/>
        <end position="29"/>
    </location>
</feature>
<reference evidence="8" key="1">
    <citation type="submission" date="2012-12" db="EMBL/GenBank/DDBJ databases">
        <authorList>
            <person name="Hellsten U."/>
            <person name="Grimwood J."/>
            <person name="Chapman J.A."/>
            <person name="Shapiro H."/>
            <person name="Aerts A."/>
            <person name="Otillar R.P."/>
            <person name="Terry A.Y."/>
            <person name="Boore J.L."/>
            <person name="Simakov O."/>
            <person name="Marletaz F."/>
            <person name="Cho S.-J."/>
            <person name="Edsinger-Gonzales E."/>
            <person name="Havlak P."/>
            <person name="Kuo D.-H."/>
            <person name="Larsson T."/>
            <person name="Lv J."/>
            <person name="Arendt D."/>
            <person name="Savage R."/>
            <person name="Osoegawa K."/>
            <person name="de Jong P."/>
            <person name="Lindberg D.R."/>
            <person name="Seaver E.C."/>
            <person name="Weisblat D.A."/>
            <person name="Putnam N.H."/>
            <person name="Grigoriev I.V."/>
            <person name="Rokhsar D.S."/>
        </authorList>
    </citation>
    <scope>NUCLEOTIDE SEQUENCE</scope>
</reference>
<evidence type="ECO:0008006" key="9">
    <source>
        <dbReference type="Google" id="ProtNLM"/>
    </source>
</evidence>
<dbReference type="SMART" id="SM00173">
    <property type="entry name" value="RAS"/>
    <property type="match status" value="1"/>
</dbReference>
<evidence type="ECO:0000256" key="5">
    <source>
        <dbReference type="SAM" id="MobiDB-lite"/>
    </source>
</evidence>
<protein>
    <recommendedName>
        <fullName evidence="9">Small monomeric GTPase</fullName>
    </recommendedName>
</protein>
<dbReference type="GO" id="GO:0005525">
    <property type="term" value="F:GTP binding"/>
    <property type="evidence" value="ECO:0000318"/>
    <property type="project" value="GO_Central"/>
</dbReference>
<dbReference type="InterPro" id="IPR027417">
    <property type="entry name" value="P-loop_NTPase"/>
</dbReference>
<dbReference type="GO" id="GO:0019003">
    <property type="term" value="F:GDP binding"/>
    <property type="evidence" value="ECO:0000318"/>
    <property type="project" value="GO_Central"/>
</dbReference>
<dbReference type="PROSITE" id="PS00675">
    <property type="entry name" value="SIGMA54_INTERACT_1"/>
    <property type="match status" value="1"/>
</dbReference>
<feature type="compositionally biased region" description="Basic and acidic residues" evidence="5">
    <location>
        <begin position="269"/>
        <end position="283"/>
    </location>
</feature>
<dbReference type="Proteomes" id="UP000015101">
    <property type="component" value="Unassembled WGS sequence"/>
</dbReference>
<sequence length="321" mass="36571">MSSGKRPNNPKLKRNNNNHKHNDNDDRISYNHSNNHSNNINRSNKITYKVLLLGDSGVGKTSIMKSLTGSPFSYNMLSTVGIDFVKMAFEVDGAQVTLQICSKNVQRRLIFKYSLLPSFSYVLAEQDQLLQGLILVYDTTNKETFETLDYWMNSIESIFDKDCKEPVPVVMVGNKMDLAGKRQVSYQDGRKLSERNFMAGFMETSAKDGTNIRDCFQLLAENIVDTYDRNMMDMYRLSQAIDTIKRSVDYPAATEDVVAAPTTLTTNPHRADDKKKSSDEKFHKTNKREKHKLIRTKDKKSKTIKLKSFGMSKTSGCQCIH</sequence>
<dbReference type="PROSITE" id="PS51419">
    <property type="entry name" value="RAB"/>
    <property type="match status" value="1"/>
</dbReference>
<evidence type="ECO:0000256" key="3">
    <source>
        <dbReference type="ARBA" id="ARBA00022927"/>
    </source>
</evidence>
<dbReference type="InterPro" id="IPR050227">
    <property type="entry name" value="Rab"/>
</dbReference>
<dbReference type="PROSITE" id="PS51421">
    <property type="entry name" value="RAS"/>
    <property type="match status" value="1"/>
</dbReference>
<reference evidence="6 8" key="2">
    <citation type="journal article" date="2013" name="Nature">
        <title>Insights into bilaterian evolution from three spiralian genomes.</title>
        <authorList>
            <person name="Simakov O."/>
            <person name="Marletaz F."/>
            <person name="Cho S.J."/>
            <person name="Edsinger-Gonzales E."/>
            <person name="Havlak P."/>
            <person name="Hellsten U."/>
            <person name="Kuo D.H."/>
            <person name="Larsson T."/>
            <person name="Lv J."/>
            <person name="Arendt D."/>
            <person name="Savage R."/>
            <person name="Osoegawa K."/>
            <person name="de Jong P."/>
            <person name="Grimwood J."/>
            <person name="Chapman J.A."/>
            <person name="Shapiro H."/>
            <person name="Aerts A."/>
            <person name="Otillar R.P."/>
            <person name="Terry A.Y."/>
            <person name="Boore J.L."/>
            <person name="Grigoriev I.V."/>
            <person name="Lindberg D.R."/>
            <person name="Seaver E.C."/>
            <person name="Weisblat D.A."/>
            <person name="Putnam N.H."/>
            <person name="Rokhsar D.S."/>
        </authorList>
    </citation>
    <scope>NUCLEOTIDE SEQUENCE</scope>
</reference>
<feature type="compositionally biased region" description="Low complexity" evidence="5">
    <location>
        <begin position="1"/>
        <end position="10"/>
    </location>
</feature>
<dbReference type="GO" id="GO:0003924">
    <property type="term" value="F:GTPase activity"/>
    <property type="evidence" value="ECO:0000318"/>
    <property type="project" value="GO_Central"/>
</dbReference>
<feature type="compositionally biased region" description="Low complexity" evidence="5">
    <location>
        <begin position="30"/>
        <end position="41"/>
    </location>
</feature>
<gene>
    <name evidence="7" type="primary">20210959</name>
    <name evidence="6" type="ORF">HELRODRAFT_188605</name>
</gene>
<dbReference type="PRINTS" id="PR00449">
    <property type="entry name" value="RASTRNSFRMNG"/>
</dbReference>
<dbReference type="CDD" id="cd00154">
    <property type="entry name" value="Rab"/>
    <property type="match status" value="1"/>
</dbReference>
<dbReference type="GeneID" id="20210959"/>
<dbReference type="EMBL" id="AMQM01000811">
    <property type="status" value="NOT_ANNOTATED_CDS"/>
    <property type="molecule type" value="Genomic_DNA"/>
</dbReference>
<name>T1FQ62_HELRO</name>
<feature type="region of interest" description="Disordered" evidence="5">
    <location>
        <begin position="259"/>
        <end position="298"/>
    </location>
</feature>
<dbReference type="RefSeq" id="XP_009019576.1">
    <property type="nucleotide sequence ID" value="XM_009021328.1"/>
</dbReference>
<dbReference type="PANTHER" id="PTHR47977">
    <property type="entry name" value="RAS-RELATED PROTEIN RAB"/>
    <property type="match status" value="1"/>
</dbReference>
<dbReference type="SMART" id="SM00175">
    <property type="entry name" value="RAB"/>
    <property type="match status" value="1"/>
</dbReference>
<keyword evidence="1" id="KW-0813">Transport</keyword>
<proteinExistence type="predicted"/>
<dbReference type="HOGENOM" id="CLU_866779_0_0_1"/>
<dbReference type="GO" id="GO:2000301">
    <property type="term" value="P:negative regulation of synaptic vesicle exocytosis"/>
    <property type="evidence" value="ECO:0000318"/>
    <property type="project" value="GO_Central"/>
</dbReference>
<feature type="region of interest" description="Disordered" evidence="5">
    <location>
        <begin position="1"/>
        <end position="41"/>
    </location>
</feature>
<keyword evidence="8" id="KW-1185">Reference proteome</keyword>
<evidence type="ECO:0000256" key="1">
    <source>
        <dbReference type="ARBA" id="ARBA00022448"/>
    </source>
</evidence>
<evidence type="ECO:0000313" key="6">
    <source>
        <dbReference type="EMBL" id="ESO02168.1"/>
    </source>
</evidence>
<dbReference type="GO" id="GO:0005886">
    <property type="term" value="C:plasma membrane"/>
    <property type="evidence" value="ECO:0000318"/>
    <property type="project" value="GO_Central"/>
</dbReference>
<dbReference type="SUPFAM" id="SSF52540">
    <property type="entry name" value="P-loop containing nucleoside triphosphate hydrolases"/>
    <property type="match status" value="1"/>
</dbReference>
<dbReference type="InterPro" id="IPR025662">
    <property type="entry name" value="Sigma_54_int_dom_ATP-bd_1"/>
</dbReference>
<reference evidence="7" key="3">
    <citation type="submission" date="2015-06" db="UniProtKB">
        <authorList>
            <consortium name="EnsemblMetazoa"/>
        </authorList>
    </citation>
    <scope>IDENTIFICATION</scope>
</reference>
<dbReference type="CTD" id="20210959"/>
<keyword evidence="4" id="KW-0342">GTP-binding</keyword>
<dbReference type="Pfam" id="PF00071">
    <property type="entry name" value="Ras"/>
    <property type="match status" value="1"/>
</dbReference>
<evidence type="ECO:0000256" key="2">
    <source>
        <dbReference type="ARBA" id="ARBA00022741"/>
    </source>
</evidence>
<dbReference type="FunFam" id="3.40.50.300:FF:006163">
    <property type="entry name" value="Ras family protein"/>
    <property type="match status" value="1"/>
</dbReference>
<accession>T1FQ62</accession>
<dbReference type="InterPro" id="IPR001806">
    <property type="entry name" value="Small_GTPase"/>
</dbReference>
<dbReference type="EMBL" id="KB096742">
    <property type="protein sequence ID" value="ESO02168.1"/>
    <property type="molecule type" value="Genomic_DNA"/>
</dbReference>
<dbReference type="GO" id="GO:0071320">
    <property type="term" value="P:cellular response to cAMP"/>
    <property type="evidence" value="ECO:0000318"/>
    <property type="project" value="GO_Central"/>
</dbReference>
<evidence type="ECO:0000313" key="8">
    <source>
        <dbReference type="Proteomes" id="UP000015101"/>
    </source>
</evidence>
<organism evidence="7 8">
    <name type="scientific">Helobdella robusta</name>
    <name type="common">Californian leech</name>
    <dbReference type="NCBI Taxonomy" id="6412"/>
    <lineage>
        <taxon>Eukaryota</taxon>
        <taxon>Metazoa</taxon>
        <taxon>Spiralia</taxon>
        <taxon>Lophotrochozoa</taxon>
        <taxon>Annelida</taxon>
        <taxon>Clitellata</taxon>
        <taxon>Hirudinea</taxon>
        <taxon>Rhynchobdellida</taxon>
        <taxon>Glossiphoniidae</taxon>
        <taxon>Helobdella</taxon>
    </lineage>
</organism>
<dbReference type="eggNOG" id="KOG0078">
    <property type="taxonomic scope" value="Eukaryota"/>
</dbReference>
<dbReference type="Gene3D" id="3.40.50.300">
    <property type="entry name" value="P-loop containing nucleotide triphosphate hydrolases"/>
    <property type="match status" value="1"/>
</dbReference>
<dbReference type="KEGG" id="hro:HELRODRAFT_188605"/>
<feature type="compositionally biased region" description="Basic residues" evidence="5">
    <location>
        <begin position="284"/>
        <end position="298"/>
    </location>
</feature>
<evidence type="ECO:0000256" key="4">
    <source>
        <dbReference type="ARBA" id="ARBA00023134"/>
    </source>
</evidence>